<dbReference type="GO" id="GO:0034040">
    <property type="term" value="F:ATPase-coupled lipid transmembrane transporter activity"/>
    <property type="evidence" value="ECO:0007669"/>
    <property type="project" value="TreeGrafter"/>
</dbReference>
<protein>
    <recommendedName>
        <fullName evidence="13">ABC transporter domain-containing protein</fullName>
    </recommendedName>
</protein>
<keyword evidence="7 9" id="KW-1133">Transmembrane helix</keyword>
<dbReference type="SUPFAM" id="SSF52540">
    <property type="entry name" value="P-loop containing nucleoside triphosphate hydrolases"/>
    <property type="match status" value="1"/>
</dbReference>
<dbReference type="Gene3D" id="3.40.50.300">
    <property type="entry name" value="P-loop containing nucleotide triphosphate hydrolases"/>
    <property type="match status" value="1"/>
</dbReference>
<evidence type="ECO:0000256" key="6">
    <source>
        <dbReference type="ARBA" id="ARBA00022840"/>
    </source>
</evidence>
<evidence type="ECO:0000259" key="11">
    <source>
        <dbReference type="PROSITE" id="PS50929"/>
    </source>
</evidence>
<evidence type="ECO:0000256" key="8">
    <source>
        <dbReference type="ARBA" id="ARBA00023136"/>
    </source>
</evidence>
<dbReference type="Gene3D" id="1.20.1560.10">
    <property type="entry name" value="ABC transporter type 1, transmembrane domain"/>
    <property type="match status" value="1"/>
</dbReference>
<dbReference type="GO" id="GO:0005886">
    <property type="term" value="C:plasma membrane"/>
    <property type="evidence" value="ECO:0007669"/>
    <property type="project" value="UniProtKB-SubCell"/>
</dbReference>
<feature type="domain" description="ABC transporter" evidence="10">
    <location>
        <begin position="90"/>
        <end position="273"/>
    </location>
</feature>
<dbReference type="PANTHER" id="PTHR24221">
    <property type="entry name" value="ATP-BINDING CASSETTE SUB-FAMILY B"/>
    <property type="match status" value="1"/>
</dbReference>
<keyword evidence="5" id="KW-0547">Nucleotide-binding</keyword>
<dbReference type="InterPro" id="IPR011527">
    <property type="entry name" value="ABC1_TM_dom"/>
</dbReference>
<dbReference type="SMART" id="SM00382">
    <property type="entry name" value="AAA"/>
    <property type="match status" value="1"/>
</dbReference>
<gene>
    <name evidence="12" type="ORF">S01H1_31817</name>
</gene>
<dbReference type="GO" id="GO:0140359">
    <property type="term" value="F:ABC-type transporter activity"/>
    <property type="evidence" value="ECO:0007669"/>
    <property type="project" value="InterPro"/>
</dbReference>
<evidence type="ECO:0000256" key="9">
    <source>
        <dbReference type="SAM" id="Phobius"/>
    </source>
</evidence>
<dbReference type="EMBL" id="BARS01019658">
    <property type="protein sequence ID" value="GAF93335.1"/>
    <property type="molecule type" value="Genomic_DNA"/>
</dbReference>
<dbReference type="GO" id="GO:0005524">
    <property type="term" value="F:ATP binding"/>
    <property type="evidence" value="ECO:0007669"/>
    <property type="project" value="UniProtKB-KW"/>
</dbReference>
<accession>X0UY18</accession>
<keyword evidence="2" id="KW-0813">Transport</keyword>
<reference evidence="12" key="1">
    <citation type="journal article" date="2014" name="Front. Microbiol.">
        <title>High frequency of phylogenetically diverse reductive dehalogenase-homologous genes in deep subseafloor sedimentary metagenomes.</title>
        <authorList>
            <person name="Kawai M."/>
            <person name="Futagami T."/>
            <person name="Toyoda A."/>
            <person name="Takaki Y."/>
            <person name="Nishi S."/>
            <person name="Hori S."/>
            <person name="Arai W."/>
            <person name="Tsubouchi T."/>
            <person name="Morono Y."/>
            <person name="Uchiyama I."/>
            <person name="Ito T."/>
            <person name="Fujiyama A."/>
            <person name="Inagaki F."/>
            <person name="Takami H."/>
        </authorList>
    </citation>
    <scope>NUCLEOTIDE SEQUENCE</scope>
    <source>
        <strain evidence="12">Expedition CK06-06</strain>
    </source>
</reference>
<feature type="transmembrane region" description="Helical" evidence="9">
    <location>
        <begin position="12"/>
        <end position="37"/>
    </location>
</feature>
<name>X0UY18_9ZZZZ</name>
<dbReference type="InterPro" id="IPR039421">
    <property type="entry name" value="Type_1_exporter"/>
</dbReference>
<keyword evidence="3" id="KW-1003">Cell membrane</keyword>
<dbReference type="PROSITE" id="PS00211">
    <property type="entry name" value="ABC_TRANSPORTER_1"/>
    <property type="match status" value="1"/>
</dbReference>
<keyword evidence="8 9" id="KW-0472">Membrane</keyword>
<dbReference type="InterPro" id="IPR027417">
    <property type="entry name" value="P-loop_NTPase"/>
</dbReference>
<feature type="non-terminal residue" evidence="12">
    <location>
        <position position="274"/>
    </location>
</feature>
<dbReference type="PROSITE" id="PS50929">
    <property type="entry name" value="ABC_TM1F"/>
    <property type="match status" value="1"/>
</dbReference>
<evidence type="ECO:0000256" key="5">
    <source>
        <dbReference type="ARBA" id="ARBA00022741"/>
    </source>
</evidence>
<feature type="domain" description="ABC transmembrane type-1" evidence="11">
    <location>
        <begin position="1"/>
        <end position="56"/>
    </location>
</feature>
<dbReference type="SUPFAM" id="SSF90123">
    <property type="entry name" value="ABC transporter transmembrane region"/>
    <property type="match status" value="1"/>
</dbReference>
<dbReference type="GO" id="GO:0016887">
    <property type="term" value="F:ATP hydrolysis activity"/>
    <property type="evidence" value="ECO:0007669"/>
    <property type="project" value="InterPro"/>
</dbReference>
<dbReference type="InterPro" id="IPR036640">
    <property type="entry name" value="ABC1_TM_sf"/>
</dbReference>
<evidence type="ECO:0008006" key="13">
    <source>
        <dbReference type="Google" id="ProtNLM"/>
    </source>
</evidence>
<evidence type="ECO:0000256" key="3">
    <source>
        <dbReference type="ARBA" id="ARBA00022475"/>
    </source>
</evidence>
<dbReference type="FunFam" id="3.40.50.300:FF:000221">
    <property type="entry name" value="Multidrug ABC transporter ATP-binding protein"/>
    <property type="match status" value="1"/>
</dbReference>
<feature type="non-terminal residue" evidence="12">
    <location>
        <position position="1"/>
    </location>
</feature>
<comment type="subcellular location">
    <subcellularLocation>
        <location evidence="1">Cell membrane</location>
        <topology evidence="1">Multi-pass membrane protein</topology>
    </subcellularLocation>
</comment>
<evidence type="ECO:0000259" key="10">
    <source>
        <dbReference type="PROSITE" id="PS50893"/>
    </source>
</evidence>
<dbReference type="AlphaFoldDB" id="X0UY18"/>
<dbReference type="InterPro" id="IPR003593">
    <property type="entry name" value="AAA+_ATPase"/>
</dbReference>
<dbReference type="PANTHER" id="PTHR24221:SF654">
    <property type="entry name" value="ATP-BINDING CASSETTE SUB-FAMILY B MEMBER 6"/>
    <property type="match status" value="1"/>
</dbReference>
<evidence type="ECO:0000256" key="7">
    <source>
        <dbReference type="ARBA" id="ARBA00022989"/>
    </source>
</evidence>
<evidence type="ECO:0000256" key="1">
    <source>
        <dbReference type="ARBA" id="ARBA00004651"/>
    </source>
</evidence>
<dbReference type="InterPro" id="IPR017871">
    <property type="entry name" value="ABC_transporter-like_CS"/>
</dbReference>
<evidence type="ECO:0000313" key="12">
    <source>
        <dbReference type="EMBL" id="GAF93335.1"/>
    </source>
</evidence>
<dbReference type="PROSITE" id="PS50893">
    <property type="entry name" value="ABC_TRANSPORTER_2"/>
    <property type="match status" value="1"/>
</dbReference>
<keyword evidence="6" id="KW-0067">ATP-binding</keyword>
<evidence type="ECO:0000256" key="4">
    <source>
        <dbReference type="ARBA" id="ARBA00022692"/>
    </source>
</evidence>
<sequence>VDLLIRCGQVAIWIVGPILILNGAATMGTLLLFTLYLQQLYQPVGGLARINDTIQRSLAAAERIFEVIDAEQEIADAPNAIEIPRIQGRVEFDHVDFRYADGEEVLKDICIKAEPGQIVALVGRSGAGKTSIVNLIPRFYDPLKGRVLIDEFDIKYVKQQSLRRQVATVLQDTFLFNSTVRENIKYGKLDATDDEIAAAATSANAHEFICAMPDGYDTQIGERGIKLSGGQKQRIAIARAILSDPRILILDEATSSVDSESEYLIHRAMDRLME</sequence>
<evidence type="ECO:0000256" key="2">
    <source>
        <dbReference type="ARBA" id="ARBA00022448"/>
    </source>
</evidence>
<dbReference type="Pfam" id="PF00005">
    <property type="entry name" value="ABC_tran"/>
    <property type="match status" value="1"/>
</dbReference>
<proteinExistence type="predicted"/>
<keyword evidence="4 9" id="KW-0812">Transmembrane</keyword>
<organism evidence="12">
    <name type="scientific">marine sediment metagenome</name>
    <dbReference type="NCBI Taxonomy" id="412755"/>
    <lineage>
        <taxon>unclassified sequences</taxon>
        <taxon>metagenomes</taxon>
        <taxon>ecological metagenomes</taxon>
    </lineage>
</organism>
<dbReference type="InterPro" id="IPR003439">
    <property type="entry name" value="ABC_transporter-like_ATP-bd"/>
</dbReference>
<comment type="caution">
    <text evidence="12">The sequence shown here is derived from an EMBL/GenBank/DDBJ whole genome shotgun (WGS) entry which is preliminary data.</text>
</comment>